<reference evidence="2" key="2">
    <citation type="submission" date="2023-01" db="EMBL/GenBank/DDBJ databases">
        <title>Draft genome sequence of Portibacter lacus strain NBRC 108769.</title>
        <authorList>
            <person name="Sun Q."/>
            <person name="Mori K."/>
        </authorList>
    </citation>
    <scope>NUCLEOTIDE SEQUENCE</scope>
    <source>
        <strain evidence="2">NBRC 108769</strain>
    </source>
</reference>
<reference evidence="2" key="1">
    <citation type="journal article" date="2014" name="Int. J. Syst. Evol. Microbiol.">
        <title>Complete genome sequence of Corynebacterium casei LMG S-19264T (=DSM 44701T), isolated from a smear-ripened cheese.</title>
        <authorList>
            <consortium name="US DOE Joint Genome Institute (JGI-PGF)"/>
            <person name="Walter F."/>
            <person name="Albersmeier A."/>
            <person name="Kalinowski J."/>
            <person name="Ruckert C."/>
        </authorList>
    </citation>
    <scope>NUCLEOTIDE SEQUENCE</scope>
    <source>
        <strain evidence="2">NBRC 108769</strain>
    </source>
</reference>
<sequence length="233" mass="25817">MTKNYSLPAVIMAIGFILGSAILGIYWKQARANDSFVTVKGLSEREVIADRGWMAVNTSFGSNSLEDIKARMASQEKSIIDYLKEKGFSASEITTDNINIYQNDYNNATFRFNANLRVTVSSTNVDAIEKASGDKSGLISKGVLTSGDKWQNGPKYYYTKFTDVKTEMIAEATHEAKRAAEEFAANSGASVGKIRRANQGIFQFLPGDRSSESAEFYKDKIIRVVSTLDFYLD</sequence>
<proteinExistence type="predicted"/>
<dbReference type="AlphaFoldDB" id="A0AA37SPC5"/>
<dbReference type="InterPro" id="IPR052022">
    <property type="entry name" value="26kDa_periplasmic_antigen"/>
</dbReference>
<dbReference type="PANTHER" id="PTHR34387">
    <property type="entry name" value="SLR1258 PROTEIN"/>
    <property type="match status" value="1"/>
</dbReference>
<feature type="transmembrane region" description="Helical" evidence="1">
    <location>
        <begin position="6"/>
        <end position="27"/>
    </location>
</feature>
<keyword evidence="3" id="KW-1185">Reference proteome</keyword>
<dbReference type="InterPro" id="IPR016907">
    <property type="entry name" value="UCP029033"/>
</dbReference>
<accession>A0AA37SPC5</accession>
<dbReference type="Gene3D" id="3.30.70.2970">
    <property type="entry name" value="Protein of unknown function (DUF541), domain 2"/>
    <property type="match status" value="1"/>
</dbReference>
<keyword evidence="1" id="KW-0472">Membrane</keyword>
<evidence type="ECO:0000313" key="2">
    <source>
        <dbReference type="EMBL" id="GLR18413.1"/>
    </source>
</evidence>
<dbReference type="PIRSF" id="PIRSF029033">
    <property type="entry name" value="UCP029033"/>
    <property type="match status" value="1"/>
</dbReference>
<keyword evidence="1" id="KW-1133">Transmembrane helix</keyword>
<dbReference type="Pfam" id="PF04402">
    <property type="entry name" value="SIMPL"/>
    <property type="match status" value="1"/>
</dbReference>
<dbReference type="RefSeq" id="WP_235293778.1">
    <property type="nucleotide sequence ID" value="NZ_BSOH01000020.1"/>
</dbReference>
<dbReference type="GO" id="GO:0006974">
    <property type="term" value="P:DNA damage response"/>
    <property type="evidence" value="ECO:0007669"/>
    <property type="project" value="TreeGrafter"/>
</dbReference>
<gene>
    <name evidence="2" type="ORF">GCM10007940_30290</name>
</gene>
<dbReference type="EMBL" id="BSOH01000020">
    <property type="protein sequence ID" value="GLR18413.1"/>
    <property type="molecule type" value="Genomic_DNA"/>
</dbReference>
<comment type="caution">
    <text evidence="2">The sequence shown here is derived from an EMBL/GenBank/DDBJ whole genome shotgun (WGS) entry which is preliminary data.</text>
</comment>
<evidence type="ECO:0000256" key="1">
    <source>
        <dbReference type="SAM" id="Phobius"/>
    </source>
</evidence>
<keyword evidence="1" id="KW-0812">Transmembrane</keyword>
<name>A0AA37SPC5_9BACT</name>
<organism evidence="2 3">
    <name type="scientific">Portibacter lacus</name>
    <dbReference type="NCBI Taxonomy" id="1099794"/>
    <lineage>
        <taxon>Bacteria</taxon>
        <taxon>Pseudomonadati</taxon>
        <taxon>Bacteroidota</taxon>
        <taxon>Saprospiria</taxon>
        <taxon>Saprospirales</taxon>
        <taxon>Haliscomenobacteraceae</taxon>
        <taxon>Portibacter</taxon>
    </lineage>
</organism>
<evidence type="ECO:0000313" key="3">
    <source>
        <dbReference type="Proteomes" id="UP001156666"/>
    </source>
</evidence>
<protein>
    <submittedName>
        <fullName evidence="2">SIMPL domain-containing protein</fullName>
    </submittedName>
</protein>
<dbReference type="Proteomes" id="UP001156666">
    <property type="component" value="Unassembled WGS sequence"/>
</dbReference>
<dbReference type="PANTHER" id="PTHR34387:SF2">
    <property type="entry name" value="SLR1258 PROTEIN"/>
    <property type="match status" value="1"/>
</dbReference>
<dbReference type="InterPro" id="IPR007497">
    <property type="entry name" value="SIMPL/DUF541"/>
</dbReference>